<comment type="subcellular location">
    <subcellularLocation>
        <location evidence="1">Nucleus</location>
    </subcellularLocation>
</comment>
<dbReference type="SUPFAM" id="SSF54171">
    <property type="entry name" value="DNA-binding domain"/>
    <property type="match status" value="1"/>
</dbReference>
<keyword evidence="4" id="KW-0010">Activator</keyword>
<evidence type="ECO:0000256" key="7">
    <source>
        <dbReference type="ARBA" id="ARBA00024343"/>
    </source>
</evidence>
<dbReference type="InterPro" id="IPR001471">
    <property type="entry name" value="AP2/ERF_dom"/>
</dbReference>
<evidence type="ECO:0000256" key="5">
    <source>
        <dbReference type="ARBA" id="ARBA00023163"/>
    </source>
</evidence>
<dbReference type="Pfam" id="PF00847">
    <property type="entry name" value="AP2"/>
    <property type="match status" value="1"/>
</dbReference>
<dbReference type="GO" id="GO:0005634">
    <property type="term" value="C:nucleus"/>
    <property type="evidence" value="ECO:0007669"/>
    <property type="project" value="UniProtKB-SubCell"/>
</dbReference>
<evidence type="ECO:0000313" key="9">
    <source>
        <dbReference type="EMBL" id="KAK4256191.1"/>
    </source>
</evidence>
<organism evidence="9 10">
    <name type="scientific">Acacia crassicarpa</name>
    <name type="common">northern wattle</name>
    <dbReference type="NCBI Taxonomy" id="499986"/>
    <lineage>
        <taxon>Eukaryota</taxon>
        <taxon>Viridiplantae</taxon>
        <taxon>Streptophyta</taxon>
        <taxon>Embryophyta</taxon>
        <taxon>Tracheophyta</taxon>
        <taxon>Spermatophyta</taxon>
        <taxon>Magnoliopsida</taxon>
        <taxon>eudicotyledons</taxon>
        <taxon>Gunneridae</taxon>
        <taxon>Pentapetalae</taxon>
        <taxon>rosids</taxon>
        <taxon>fabids</taxon>
        <taxon>Fabales</taxon>
        <taxon>Fabaceae</taxon>
        <taxon>Caesalpinioideae</taxon>
        <taxon>mimosoid clade</taxon>
        <taxon>Acacieae</taxon>
        <taxon>Acacia</taxon>
    </lineage>
</organism>
<keyword evidence="6" id="KW-0539">Nucleus</keyword>
<proteinExistence type="inferred from homology"/>
<dbReference type="InterPro" id="IPR051032">
    <property type="entry name" value="AP2/ERF_TF_ERF_subfamily"/>
</dbReference>
<gene>
    <name evidence="9" type="ORF">QN277_009088</name>
</gene>
<keyword evidence="3" id="KW-0238">DNA-binding</keyword>
<evidence type="ECO:0000256" key="4">
    <source>
        <dbReference type="ARBA" id="ARBA00023159"/>
    </source>
</evidence>
<dbReference type="GO" id="GO:0003677">
    <property type="term" value="F:DNA binding"/>
    <property type="evidence" value="ECO:0007669"/>
    <property type="project" value="UniProtKB-KW"/>
</dbReference>
<name>A0AAE1IRK6_9FABA</name>
<feature type="domain" description="AP2/ERF" evidence="8">
    <location>
        <begin position="23"/>
        <end position="82"/>
    </location>
</feature>
<dbReference type="SMART" id="SM00380">
    <property type="entry name" value="AP2"/>
    <property type="match status" value="1"/>
</dbReference>
<comment type="caution">
    <text evidence="9">The sequence shown here is derived from an EMBL/GenBank/DDBJ whole genome shotgun (WGS) entry which is preliminary data.</text>
</comment>
<protein>
    <recommendedName>
        <fullName evidence="8">AP2/ERF domain-containing protein</fullName>
    </recommendedName>
</protein>
<dbReference type="PANTHER" id="PTHR31985:SF45">
    <property type="entry name" value="ETHYLENE-RESPONSIVE TRANSCRIPTION FACTOR ERF020"/>
    <property type="match status" value="1"/>
</dbReference>
<sequence length="186" mass="20879">MSCSSGDNNGSNSIRNKDNGAVRYKGVRRRKWGKWVSEIRVPGSQERLWLGTYASPEAAAVAHDVAYYCLRKPATLEKLNLPEMLPSRYVWQQREMSPRSVQEAASNAGLALDAQRIVEAQEKNEKTDEHHRENRDMNDGFCWDWNDDGSGGSSGDDGYLWQGIAGQGGETSSISVDDYFVDNQHY</sequence>
<dbReference type="EMBL" id="JAWXYG010000013">
    <property type="protein sequence ID" value="KAK4256191.1"/>
    <property type="molecule type" value="Genomic_DNA"/>
</dbReference>
<dbReference type="Gene3D" id="3.30.730.10">
    <property type="entry name" value="AP2/ERF domain"/>
    <property type="match status" value="1"/>
</dbReference>
<dbReference type="PRINTS" id="PR00367">
    <property type="entry name" value="ETHRSPELEMNT"/>
</dbReference>
<evidence type="ECO:0000256" key="3">
    <source>
        <dbReference type="ARBA" id="ARBA00023125"/>
    </source>
</evidence>
<keyword evidence="10" id="KW-1185">Reference proteome</keyword>
<evidence type="ECO:0000256" key="2">
    <source>
        <dbReference type="ARBA" id="ARBA00023015"/>
    </source>
</evidence>
<keyword evidence="2" id="KW-0805">Transcription regulation</keyword>
<dbReference type="PROSITE" id="PS51032">
    <property type="entry name" value="AP2_ERF"/>
    <property type="match status" value="1"/>
</dbReference>
<evidence type="ECO:0000256" key="1">
    <source>
        <dbReference type="ARBA" id="ARBA00004123"/>
    </source>
</evidence>
<accession>A0AAE1IRK6</accession>
<comment type="similarity">
    <text evidence="7">Belongs to the AP2/ERF transcription factor family. ERF subfamily.</text>
</comment>
<evidence type="ECO:0000256" key="6">
    <source>
        <dbReference type="ARBA" id="ARBA00023242"/>
    </source>
</evidence>
<evidence type="ECO:0000259" key="8">
    <source>
        <dbReference type="PROSITE" id="PS51032"/>
    </source>
</evidence>
<reference evidence="9" key="1">
    <citation type="submission" date="2023-10" db="EMBL/GenBank/DDBJ databases">
        <title>Chromosome-level genome of the transformable northern wattle, Acacia crassicarpa.</title>
        <authorList>
            <person name="Massaro I."/>
            <person name="Sinha N.R."/>
            <person name="Poethig S."/>
            <person name="Leichty A.R."/>
        </authorList>
    </citation>
    <scope>NUCLEOTIDE SEQUENCE</scope>
    <source>
        <strain evidence="9">Acra3RX</strain>
        <tissue evidence="9">Leaf</tissue>
    </source>
</reference>
<dbReference type="GO" id="GO:0003700">
    <property type="term" value="F:DNA-binding transcription factor activity"/>
    <property type="evidence" value="ECO:0007669"/>
    <property type="project" value="InterPro"/>
</dbReference>
<dbReference type="CDD" id="cd00018">
    <property type="entry name" value="AP2"/>
    <property type="match status" value="1"/>
</dbReference>
<evidence type="ECO:0000313" key="10">
    <source>
        <dbReference type="Proteomes" id="UP001293593"/>
    </source>
</evidence>
<dbReference type="Proteomes" id="UP001293593">
    <property type="component" value="Unassembled WGS sequence"/>
</dbReference>
<dbReference type="AlphaFoldDB" id="A0AAE1IRK6"/>
<keyword evidence="5" id="KW-0804">Transcription</keyword>
<dbReference type="InterPro" id="IPR016177">
    <property type="entry name" value="DNA-bd_dom_sf"/>
</dbReference>
<dbReference type="PANTHER" id="PTHR31985">
    <property type="entry name" value="ETHYLENE-RESPONSIVE TRANSCRIPTION FACTOR ERF042-RELATED"/>
    <property type="match status" value="1"/>
</dbReference>
<dbReference type="InterPro" id="IPR036955">
    <property type="entry name" value="AP2/ERF_dom_sf"/>
</dbReference>